<evidence type="ECO:0000256" key="1">
    <source>
        <dbReference type="ARBA" id="ARBA00004141"/>
    </source>
</evidence>
<comment type="caution">
    <text evidence="7">The sequence shown here is derived from an EMBL/GenBank/DDBJ whole genome shotgun (WGS) entry which is preliminary data.</text>
</comment>
<evidence type="ECO:0000313" key="7">
    <source>
        <dbReference type="EMBL" id="NDV88910.1"/>
    </source>
</evidence>
<dbReference type="Pfam" id="PF01699">
    <property type="entry name" value="Na_Ca_ex"/>
    <property type="match status" value="2"/>
</dbReference>
<evidence type="ECO:0000256" key="4">
    <source>
        <dbReference type="ARBA" id="ARBA00023136"/>
    </source>
</evidence>
<dbReference type="GO" id="GO:0005886">
    <property type="term" value="C:plasma membrane"/>
    <property type="evidence" value="ECO:0007669"/>
    <property type="project" value="TreeGrafter"/>
</dbReference>
<dbReference type="Gene3D" id="1.20.1420.30">
    <property type="entry name" value="NCX, central ion-binding region"/>
    <property type="match status" value="2"/>
</dbReference>
<feature type="domain" description="Sodium/calcium exchanger membrane region" evidence="6">
    <location>
        <begin position="195"/>
        <end position="342"/>
    </location>
</feature>
<reference evidence="7 8" key="1">
    <citation type="submission" date="2020-01" db="EMBL/GenBank/DDBJ databases">
        <title>Genomes of bacteria type strains.</title>
        <authorList>
            <person name="Chen J."/>
            <person name="Zhu S."/>
            <person name="Chen J."/>
        </authorList>
    </citation>
    <scope>NUCLEOTIDE SEQUENCE [LARGE SCALE GENOMIC DNA]</scope>
    <source>
        <strain evidence="7 8">KCTC 52919</strain>
    </source>
</reference>
<dbReference type="AlphaFoldDB" id="A0A6L9MN29"/>
<dbReference type="PANTHER" id="PTHR10846:SF8">
    <property type="entry name" value="INNER MEMBRANE PROTEIN YRBG"/>
    <property type="match status" value="1"/>
</dbReference>
<evidence type="ECO:0000313" key="8">
    <source>
        <dbReference type="Proteomes" id="UP000476332"/>
    </source>
</evidence>
<feature type="transmembrane region" description="Helical" evidence="5">
    <location>
        <begin position="295"/>
        <end position="314"/>
    </location>
</feature>
<name>A0A6L9MN29_9HYPH</name>
<dbReference type="EMBL" id="JAAAMJ010000022">
    <property type="protein sequence ID" value="NDV88910.1"/>
    <property type="molecule type" value="Genomic_DNA"/>
</dbReference>
<feature type="transmembrane region" description="Helical" evidence="5">
    <location>
        <begin position="6"/>
        <end position="23"/>
    </location>
</feature>
<feature type="transmembrane region" description="Helical" evidence="5">
    <location>
        <begin position="326"/>
        <end position="344"/>
    </location>
</feature>
<gene>
    <name evidence="7" type="ORF">GTW51_19675</name>
</gene>
<dbReference type="GO" id="GO:0006874">
    <property type="term" value="P:intracellular calcium ion homeostasis"/>
    <property type="evidence" value="ECO:0007669"/>
    <property type="project" value="TreeGrafter"/>
</dbReference>
<evidence type="ECO:0000256" key="5">
    <source>
        <dbReference type="SAM" id="Phobius"/>
    </source>
</evidence>
<keyword evidence="4 5" id="KW-0472">Membrane</keyword>
<keyword evidence="2 5" id="KW-0812">Transmembrane</keyword>
<proteinExistence type="predicted"/>
<feature type="transmembrane region" description="Helical" evidence="5">
    <location>
        <begin position="74"/>
        <end position="97"/>
    </location>
</feature>
<dbReference type="InterPro" id="IPR004837">
    <property type="entry name" value="NaCa_Exmemb"/>
</dbReference>
<dbReference type="GO" id="GO:0005262">
    <property type="term" value="F:calcium channel activity"/>
    <property type="evidence" value="ECO:0007669"/>
    <property type="project" value="TreeGrafter"/>
</dbReference>
<feature type="transmembrane region" description="Helical" evidence="5">
    <location>
        <begin position="134"/>
        <end position="156"/>
    </location>
</feature>
<evidence type="ECO:0000256" key="3">
    <source>
        <dbReference type="ARBA" id="ARBA00022989"/>
    </source>
</evidence>
<dbReference type="InterPro" id="IPR044880">
    <property type="entry name" value="NCX_ion-bd_dom_sf"/>
</dbReference>
<feature type="domain" description="Sodium/calcium exchanger membrane region" evidence="6">
    <location>
        <begin position="10"/>
        <end position="130"/>
    </location>
</feature>
<protein>
    <submittedName>
        <fullName evidence="7">Sodium:calcium antiporter</fullName>
    </submittedName>
</protein>
<organism evidence="7 8">
    <name type="scientific">Aurantimonas aggregata</name>
    <dbReference type="NCBI Taxonomy" id="2047720"/>
    <lineage>
        <taxon>Bacteria</taxon>
        <taxon>Pseudomonadati</taxon>
        <taxon>Pseudomonadota</taxon>
        <taxon>Alphaproteobacteria</taxon>
        <taxon>Hyphomicrobiales</taxon>
        <taxon>Aurantimonadaceae</taxon>
        <taxon>Aurantimonas</taxon>
    </lineage>
</organism>
<sequence length="345" mass="36004">MWGDLSTTVLIVAFLAAGGVIFFSGLRMAGLADKIADRTGLGEAIIGAVLLGAATSLSGIIVSVTAALDGRASLAFANSVGGIAAQTVFLAVADMFYRKVNLEHAAADLGNVFQGIVLMVLLTLPFVALTTPEYTIWAVHPVSFAIPLVYAAGLVAGRRVHEAPMWTPVETNATKTDQPEEEDAESKAESTLRLFLTFGLLMLLMGVAGYVIAKTASELADRVQISDTLVGALGTAYVTSMPELVTTVAAVRKGALQLAVGGIIGGNTFDTLFLTASDVAYRDGSLYHAVGDQDYFWIVSALLMTGLLIGGLILRQRQGPGRIGTESLLLLLIYAGAVALQVVVG</sequence>
<evidence type="ECO:0000256" key="2">
    <source>
        <dbReference type="ARBA" id="ARBA00022692"/>
    </source>
</evidence>
<dbReference type="InterPro" id="IPR004481">
    <property type="entry name" value="K/Na/Ca-exchanger"/>
</dbReference>
<dbReference type="PANTHER" id="PTHR10846">
    <property type="entry name" value="SODIUM/POTASSIUM/CALCIUM EXCHANGER"/>
    <property type="match status" value="1"/>
</dbReference>
<keyword evidence="3 5" id="KW-1133">Transmembrane helix</keyword>
<feature type="transmembrane region" description="Helical" evidence="5">
    <location>
        <begin position="194"/>
        <end position="213"/>
    </location>
</feature>
<dbReference type="GO" id="GO:0008273">
    <property type="term" value="F:calcium, potassium:sodium antiporter activity"/>
    <property type="evidence" value="ECO:0007669"/>
    <property type="project" value="TreeGrafter"/>
</dbReference>
<dbReference type="RefSeq" id="WP_163045760.1">
    <property type="nucleotide sequence ID" value="NZ_JAAAMJ010000022.1"/>
</dbReference>
<feature type="transmembrane region" description="Helical" evidence="5">
    <location>
        <begin position="44"/>
        <end position="68"/>
    </location>
</feature>
<feature type="transmembrane region" description="Helical" evidence="5">
    <location>
        <begin position="109"/>
        <end position="128"/>
    </location>
</feature>
<keyword evidence="8" id="KW-1185">Reference proteome</keyword>
<evidence type="ECO:0000259" key="6">
    <source>
        <dbReference type="Pfam" id="PF01699"/>
    </source>
</evidence>
<comment type="subcellular location">
    <subcellularLocation>
        <location evidence="1">Membrane</location>
        <topology evidence="1">Multi-pass membrane protein</topology>
    </subcellularLocation>
</comment>
<accession>A0A6L9MN29</accession>
<dbReference type="Proteomes" id="UP000476332">
    <property type="component" value="Unassembled WGS sequence"/>
</dbReference>